<keyword evidence="7 11" id="KW-0378">Hydrolase</keyword>
<dbReference type="SUPFAM" id="SSF51445">
    <property type="entry name" value="(Trans)glycosidases"/>
    <property type="match status" value="1"/>
</dbReference>
<feature type="signal peptide" evidence="12">
    <location>
        <begin position="1"/>
        <end position="18"/>
    </location>
</feature>
<evidence type="ECO:0000256" key="5">
    <source>
        <dbReference type="ARBA" id="ARBA00022525"/>
    </source>
</evidence>
<dbReference type="InterPro" id="IPR017853">
    <property type="entry name" value="GH"/>
</dbReference>
<dbReference type="Pfam" id="PF17801">
    <property type="entry name" value="Melibiase_C"/>
    <property type="match status" value="1"/>
</dbReference>
<evidence type="ECO:0000256" key="3">
    <source>
        <dbReference type="ARBA" id="ARBA00009743"/>
    </source>
</evidence>
<feature type="domain" description="Alpha galactosidase C-terminal" evidence="13">
    <location>
        <begin position="341"/>
        <end position="432"/>
    </location>
</feature>
<keyword evidence="10 11" id="KW-0326">Glycosidase</keyword>
<dbReference type="PRINTS" id="PR00740">
    <property type="entry name" value="GLHYDRLASE27"/>
</dbReference>
<comment type="similarity">
    <text evidence="3 11">Belongs to the glycosyl hydrolase 27 family.</text>
</comment>
<dbReference type="GO" id="GO:0004557">
    <property type="term" value="F:alpha-galactosidase activity"/>
    <property type="evidence" value="ECO:0007669"/>
    <property type="project" value="UniProtKB-EC"/>
</dbReference>
<organism evidence="14 15">
    <name type="scientific">Exidia glandulosa HHB12029</name>
    <dbReference type="NCBI Taxonomy" id="1314781"/>
    <lineage>
        <taxon>Eukaryota</taxon>
        <taxon>Fungi</taxon>
        <taxon>Dikarya</taxon>
        <taxon>Basidiomycota</taxon>
        <taxon>Agaricomycotina</taxon>
        <taxon>Agaricomycetes</taxon>
        <taxon>Auriculariales</taxon>
        <taxon>Exidiaceae</taxon>
        <taxon>Exidia</taxon>
    </lineage>
</organism>
<dbReference type="GO" id="GO:0005995">
    <property type="term" value="P:melibiose catabolic process"/>
    <property type="evidence" value="ECO:0007669"/>
    <property type="project" value="UniProtKB-ARBA"/>
</dbReference>
<evidence type="ECO:0000256" key="8">
    <source>
        <dbReference type="ARBA" id="ARBA00023157"/>
    </source>
</evidence>
<dbReference type="FunCoup" id="A0A165GES5">
    <property type="interactions" value="181"/>
</dbReference>
<dbReference type="Gene3D" id="3.20.20.70">
    <property type="entry name" value="Aldolase class I"/>
    <property type="match status" value="1"/>
</dbReference>
<dbReference type="InterPro" id="IPR006215">
    <property type="entry name" value="Glyco_hydro_melibiase"/>
</dbReference>
<evidence type="ECO:0000256" key="12">
    <source>
        <dbReference type="SAM" id="SignalP"/>
    </source>
</evidence>
<evidence type="ECO:0000256" key="6">
    <source>
        <dbReference type="ARBA" id="ARBA00022729"/>
    </source>
</evidence>
<evidence type="ECO:0000313" key="14">
    <source>
        <dbReference type="EMBL" id="KZV90413.1"/>
    </source>
</evidence>
<dbReference type="InterPro" id="IPR002241">
    <property type="entry name" value="Glyco_hydro_27"/>
</dbReference>
<dbReference type="CDD" id="cd14792">
    <property type="entry name" value="GH27"/>
    <property type="match status" value="1"/>
</dbReference>
<dbReference type="FunFam" id="3.20.20.70:FF:000202">
    <property type="entry name" value="Alpha-galactosidase"/>
    <property type="match status" value="1"/>
</dbReference>
<reference evidence="14 15" key="1">
    <citation type="journal article" date="2016" name="Mol. Biol. Evol.">
        <title>Comparative Genomics of Early-Diverging Mushroom-Forming Fungi Provides Insights into the Origins of Lignocellulose Decay Capabilities.</title>
        <authorList>
            <person name="Nagy L.G."/>
            <person name="Riley R."/>
            <person name="Tritt A."/>
            <person name="Adam C."/>
            <person name="Daum C."/>
            <person name="Floudas D."/>
            <person name="Sun H."/>
            <person name="Yadav J.S."/>
            <person name="Pangilinan J."/>
            <person name="Larsson K.H."/>
            <person name="Matsuura K."/>
            <person name="Barry K."/>
            <person name="Labutti K."/>
            <person name="Kuo R."/>
            <person name="Ohm R.A."/>
            <person name="Bhattacharya S.S."/>
            <person name="Shirouzu T."/>
            <person name="Yoshinaga Y."/>
            <person name="Martin F.M."/>
            <person name="Grigoriev I.V."/>
            <person name="Hibbett D.S."/>
        </authorList>
    </citation>
    <scope>NUCLEOTIDE SEQUENCE [LARGE SCALE GENOMIC DNA]</scope>
    <source>
        <strain evidence="14 15">HHB12029</strain>
    </source>
</reference>
<dbReference type="GO" id="GO:0005576">
    <property type="term" value="C:extracellular region"/>
    <property type="evidence" value="ECO:0007669"/>
    <property type="project" value="UniProtKB-SubCell"/>
</dbReference>
<comment type="catalytic activity">
    <reaction evidence="1 11">
        <text>Hydrolysis of terminal, non-reducing alpha-D-galactose residues in alpha-D-galactosides, including galactose oligosaccharides, galactomannans and galactolipids.</text>
        <dbReference type="EC" id="3.2.1.22"/>
    </reaction>
</comment>
<accession>A0A165GES5</accession>
<evidence type="ECO:0000259" key="13">
    <source>
        <dbReference type="Pfam" id="PF17801"/>
    </source>
</evidence>
<evidence type="ECO:0000256" key="7">
    <source>
        <dbReference type="ARBA" id="ARBA00022801"/>
    </source>
</evidence>
<dbReference type="SUPFAM" id="SSF51011">
    <property type="entry name" value="Glycosyl hydrolase domain"/>
    <property type="match status" value="1"/>
</dbReference>
<dbReference type="Gene3D" id="2.60.40.1180">
    <property type="entry name" value="Golgi alpha-mannosidase II"/>
    <property type="match status" value="1"/>
</dbReference>
<proteinExistence type="inferred from homology"/>
<dbReference type="EC" id="3.2.1.22" evidence="4 11"/>
<keyword evidence="8 11" id="KW-1015">Disulfide bond</keyword>
<keyword evidence="6 12" id="KW-0732">Signal</keyword>
<dbReference type="PRINTS" id="PR00748">
    <property type="entry name" value="MELIBIASE"/>
</dbReference>
<dbReference type="OrthoDB" id="5795902at2759"/>
<evidence type="ECO:0000256" key="11">
    <source>
        <dbReference type="RuleBase" id="RU361168"/>
    </source>
</evidence>
<keyword evidence="5" id="KW-0964">Secreted</keyword>
<name>A0A165GES5_EXIGL</name>
<dbReference type="PANTHER" id="PTHR11452">
    <property type="entry name" value="ALPHA-GALACTOSIDASE/ALPHA-N-ACETYLGALACTOSAMINIDASE"/>
    <property type="match status" value="1"/>
</dbReference>
<dbReference type="InterPro" id="IPR013785">
    <property type="entry name" value="Aldolase_TIM"/>
</dbReference>
<gene>
    <name evidence="14" type="ORF">EXIGLDRAFT_720352</name>
</gene>
<evidence type="ECO:0000256" key="4">
    <source>
        <dbReference type="ARBA" id="ARBA00012755"/>
    </source>
</evidence>
<dbReference type="AlphaFoldDB" id="A0A165GES5"/>
<evidence type="ECO:0000256" key="10">
    <source>
        <dbReference type="ARBA" id="ARBA00023295"/>
    </source>
</evidence>
<feature type="chain" id="PRO_5007858128" description="Alpha-galactosidase" evidence="12">
    <location>
        <begin position="19"/>
        <end position="457"/>
    </location>
</feature>
<keyword evidence="9" id="KW-0325">Glycoprotein</keyword>
<comment type="subcellular location">
    <subcellularLocation>
        <location evidence="2">Secreted</location>
    </subcellularLocation>
</comment>
<evidence type="ECO:0000256" key="1">
    <source>
        <dbReference type="ARBA" id="ARBA00001255"/>
    </source>
</evidence>
<dbReference type="PROSITE" id="PS00512">
    <property type="entry name" value="ALPHA_GALACTOSIDASE"/>
    <property type="match status" value="1"/>
</dbReference>
<dbReference type="PANTHER" id="PTHR11452:SF75">
    <property type="entry name" value="ALPHA-GALACTOSIDASE MEL1"/>
    <property type="match status" value="1"/>
</dbReference>
<protein>
    <recommendedName>
        <fullName evidence="4 11">Alpha-galactosidase</fullName>
        <ecNumber evidence="4 11">3.2.1.22</ecNumber>
    </recommendedName>
    <alternativeName>
        <fullName evidence="11">Melibiase</fullName>
    </alternativeName>
</protein>
<dbReference type="STRING" id="1314781.A0A165GES5"/>
<dbReference type="InterPro" id="IPR041233">
    <property type="entry name" value="Melibiase_C"/>
</dbReference>
<dbReference type="Proteomes" id="UP000077266">
    <property type="component" value="Unassembled WGS sequence"/>
</dbReference>
<dbReference type="Pfam" id="PF16499">
    <property type="entry name" value="Melibiase_2"/>
    <property type="match status" value="1"/>
</dbReference>
<keyword evidence="15" id="KW-1185">Reference proteome</keyword>
<evidence type="ECO:0000313" key="15">
    <source>
        <dbReference type="Proteomes" id="UP000077266"/>
    </source>
</evidence>
<dbReference type="InterPro" id="IPR013780">
    <property type="entry name" value="Glyco_hydro_b"/>
</dbReference>
<dbReference type="EMBL" id="KV426049">
    <property type="protein sequence ID" value="KZV90413.1"/>
    <property type="molecule type" value="Genomic_DNA"/>
</dbReference>
<evidence type="ECO:0000256" key="2">
    <source>
        <dbReference type="ARBA" id="ARBA00004613"/>
    </source>
</evidence>
<dbReference type="InterPro" id="IPR000111">
    <property type="entry name" value="Glyco_hydro_27/36_CS"/>
</dbReference>
<sequence>MLTTTALALSTLALRVSAEVKMANHRRPGLADTPPLGWNSWNKFGCDISQDTILDAAKVIADSGLQAVGYEYVIIDDCWHADERDKNTSAPLAHPERFSKGIKYIADEVHKLGLKFGIYSSAGTHTCAGRFASLGYEEIDAKTYAEWDVDYLKYDNCYNEGQSGTPEASFKRYNKMSKALKKTGRPIVYALCNWGEDGPWNWAPTISETWRISGDVWDSFDTVDDYCPCETMIDCKMSGFHCSVSKIIEFSASLGQKAGPGHWNDMDMLEVGNGGQTYDEYATHFSMWALAKSPLILGHDLTAMTNETYEIVTNKAIIAVNQDKLGKPAQRRWKRKIEGGGTLQMWSGQLDNGDTVVALVNLSPRNLSVAVDIADMFDAPERDAKTKTYEFFDLWERADENDLQSWGRSVGVHQNSFSAPVQLRSHQTKVFRAHPINLSSNPDLVPQQVVFKTNSDN</sequence>
<evidence type="ECO:0000256" key="9">
    <source>
        <dbReference type="ARBA" id="ARBA00023180"/>
    </source>
</evidence>
<dbReference type="InParanoid" id="A0A165GES5"/>